<dbReference type="RefSeq" id="WP_012991526.1">
    <property type="nucleotide sequence ID" value="NC_013894.1"/>
</dbReference>
<dbReference type="InterPro" id="IPR025497">
    <property type="entry name" value="PatA-like_N"/>
</dbReference>
<organism evidence="2 3">
    <name type="scientific">Thermocrinis albus (strain DSM 14484 / JCM 11386 / HI 11/12)</name>
    <dbReference type="NCBI Taxonomy" id="638303"/>
    <lineage>
        <taxon>Bacteria</taxon>
        <taxon>Pseudomonadati</taxon>
        <taxon>Aquificota</taxon>
        <taxon>Aquificia</taxon>
        <taxon>Aquificales</taxon>
        <taxon>Aquificaceae</taxon>
        <taxon>Thermocrinis</taxon>
    </lineage>
</organism>
<dbReference type="eggNOG" id="ENOG5033W69">
    <property type="taxonomic scope" value="Bacteria"/>
</dbReference>
<dbReference type="PANTHER" id="PTHR36304:SF4">
    <property type="entry name" value="DUF4388 DOMAIN-CONTAINING PROTEIN"/>
    <property type="match status" value="1"/>
</dbReference>
<accession>D3SPN2</accession>
<gene>
    <name evidence="2" type="ordered locus">Thal_0485</name>
</gene>
<feature type="domain" description="PatA-like N-terminal" evidence="1">
    <location>
        <begin position="4"/>
        <end position="128"/>
    </location>
</feature>
<sequence length="231" mass="26448">MALTGDLSNFSFVDIFQVLLQGKKSGILLVEWKDLTCAYYVKDGDVIFARPVDKVFRVYTDRDFDQLLVKLRIDPKSMPRTVERFLVGRFHLKEGIFSFTPGFIKYGSSYPVEYRTPQLLLMASRELSPEEVERKISDELMLLEKLPSAEETVGQLPLTPEEKKVWNLIDGVKTVAQIRAESGLPNLTVDRALYAFMALGVVKRKKKETQQYKPSITLELLAKIIERIRGL</sequence>
<dbReference type="EMBL" id="CP001931">
    <property type="protein sequence ID" value="ADC89119.1"/>
    <property type="molecule type" value="Genomic_DNA"/>
</dbReference>
<proteinExistence type="predicted"/>
<dbReference type="STRING" id="638303.Thal_0485"/>
<keyword evidence="3" id="KW-1185">Reference proteome</keyword>
<evidence type="ECO:0000313" key="2">
    <source>
        <dbReference type="EMBL" id="ADC89119.1"/>
    </source>
</evidence>
<protein>
    <recommendedName>
        <fullName evidence="1">PatA-like N-terminal domain-containing protein</fullName>
    </recommendedName>
</protein>
<dbReference type="Proteomes" id="UP000002043">
    <property type="component" value="Chromosome"/>
</dbReference>
<reference evidence="3" key="1">
    <citation type="journal article" date="2010" name="Stand. Genomic Sci.">
        <title>Complete genome sequence of Thermocrinis albus type strain (HI 11/12T).</title>
        <authorList>
            <person name="Wirth R."/>
            <person name="Sikorski J."/>
            <person name="Brambilla E."/>
            <person name="Misra M."/>
            <person name="Lapidus A."/>
            <person name="Copeland A."/>
            <person name="Nolan M."/>
            <person name="Lucas S."/>
            <person name="Chen F."/>
            <person name="Tice H."/>
            <person name="Cheng J.F."/>
            <person name="Han C."/>
            <person name="Detter J.C."/>
            <person name="Tapia R."/>
            <person name="Bruce D."/>
            <person name="Goodwin L."/>
            <person name="Pitluck S."/>
            <person name="Pati A."/>
            <person name="Anderson I."/>
            <person name="Ivanova N."/>
            <person name="Mavromatis K."/>
            <person name="Mikhailova N."/>
            <person name="Chen A."/>
            <person name="Palaniappan K."/>
            <person name="Bilek Y."/>
            <person name="Hader T."/>
            <person name="Land M."/>
            <person name="Hauser L."/>
            <person name="Chang Y.J."/>
            <person name="Jeffries C.D."/>
            <person name="Tindall B.J."/>
            <person name="Rohde M."/>
            <person name="Goker M."/>
            <person name="Bristow J."/>
            <person name="Eisen J.A."/>
            <person name="Markowitz V."/>
            <person name="Hugenholtz P."/>
            <person name="Kyrpides N.C."/>
            <person name="Klenk H.P."/>
        </authorList>
    </citation>
    <scope>NUCLEOTIDE SEQUENCE [LARGE SCALE GENOMIC DNA]</scope>
    <source>
        <strain evidence="3">DSM 14484 / JCM 11386 / HI 11/12</strain>
    </source>
</reference>
<name>D3SPN2_THEAH</name>
<dbReference type="OrthoDB" id="11765at2"/>
<evidence type="ECO:0000313" key="3">
    <source>
        <dbReference type="Proteomes" id="UP000002043"/>
    </source>
</evidence>
<dbReference type="KEGG" id="tal:Thal_0485"/>
<dbReference type="HOGENOM" id="CLU_1199296_0_0_0"/>
<dbReference type="AlphaFoldDB" id="D3SPN2"/>
<dbReference type="Pfam" id="PF14332">
    <property type="entry name" value="DUF4388"/>
    <property type="match status" value="1"/>
</dbReference>
<dbReference type="PANTHER" id="PTHR36304">
    <property type="entry name" value="DOMAIN GTPASE-ACTIVATING PROTEIN, PUTATIVE-RELATED-RELATED"/>
    <property type="match status" value="1"/>
</dbReference>
<evidence type="ECO:0000259" key="1">
    <source>
        <dbReference type="Pfam" id="PF14332"/>
    </source>
</evidence>